<gene>
    <name evidence="1" type="ORF">CEY02_19135</name>
</gene>
<dbReference type="AlphaFoldDB" id="A0A2A5IMI9"/>
<evidence type="ECO:0000313" key="1">
    <source>
        <dbReference type="EMBL" id="PCK18316.1"/>
    </source>
</evidence>
<protein>
    <submittedName>
        <fullName evidence="1">Uncharacterized protein</fullName>
    </submittedName>
</protein>
<comment type="caution">
    <text evidence="1">The sequence shown here is derived from an EMBL/GenBank/DDBJ whole genome shotgun (WGS) entry which is preliminary data.</text>
</comment>
<name>A0A2A5IMI9_BACPU</name>
<dbReference type="EMBL" id="NKHG01000119">
    <property type="protein sequence ID" value="PCK18316.1"/>
    <property type="molecule type" value="Genomic_DNA"/>
</dbReference>
<dbReference type="Proteomes" id="UP000228754">
    <property type="component" value="Unassembled WGS sequence"/>
</dbReference>
<accession>A0A2A5IMI9</accession>
<evidence type="ECO:0000313" key="2">
    <source>
        <dbReference type="Proteomes" id="UP000228754"/>
    </source>
</evidence>
<proteinExistence type="predicted"/>
<organism evidence="1 2">
    <name type="scientific">Bacillus pumilus</name>
    <name type="common">Bacillus mesentericus</name>
    <dbReference type="NCBI Taxonomy" id="1408"/>
    <lineage>
        <taxon>Bacteria</taxon>
        <taxon>Bacillati</taxon>
        <taxon>Bacillota</taxon>
        <taxon>Bacilli</taxon>
        <taxon>Bacillales</taxon>
        <taxon>Bacillaceae</taxon>
        <taxon>Bacillus</taxon>
    </lineage>
</organism>
<reference evidence="1 2" key="1">
    <citation type="submission" date="2017-06" db="EMBL/GenBank/DDBJ databases">
        <title>Draft Genome Sequence of Bacillus sp Strain 36R Isolated from saline sediment at Atanasia, Sonora, Mexico.</title>
        <authorList>
            <person name="Sanchez Diaz R."/>
            <person name="Quiroz Macias M.E."/>
            <person name="Ibarra Gamez J.C."/>
            <person name="Enciso Ibarra J."/>
            <person name="Gomez Gil B."/>
            <person name="Galaviz Silva L."/>
        </authorList>
    </citation>
    <scope>NUCLEOTIDE SEQUENCE [LARGE SCALE GENOMIC DNA]</scope>
    <source>
        <strain evidence="1 2">36R_ATNSAL</strain>
    </source>
</reference>
<sequence length="123" mass="14203">MKSILDQINSLKVLHIDLDNYSIYVRHNEEVNQILHKLVKDMTVDEYIHNFSKDDLIDIIPAVIGTGLADGYKQGKGFVSESKQFYMQQCLELNNRIEYLENMVKSLGGHPNMQIVNENNLIH</sequence>